<keyword evidence="3" id="KW-1185">Reference proteome</keyword>
<dbReference type="Proteomes" id="UP001519924">
    <property type="component" value="Unassembled WGS sequence"/>
</dbReference>
<organism evidence="2 3">
    <name type="scientific">Caldovatus aquaticus</name>
    <dbReference type="NCBI Taxonomy" id="2865671"/>
    <lineage>
        <taxon>Bacteria</taxon>
        <taxon>Pseudomonadati</taxon>
        <taxon>Pseudomonadota</taxon>
        <taxon>Alphaproteobacteria</taxon>
        <taxon>Acetobacterales</taxon>
        <taxon>Roseomonadaceae</taxon>
        <taxon>Caldovatus</taxon>
    </lineage>
</organism>
<gene>
    <name evidence="2" type="ORF">K1J50_05380</name>
</gene>
<sequence>MLRPRVRCDGSPGEARGWPPANQAPQPAGGRARGAVLLAALALGGCGVLPDEINPVVIWSHATGASAADRLPPPRLDEPYPDLGTVPPRPDRPDPQAREALTAALAAERARAREP</sequence>
<comment type="caution">
    <text evidence="2">The sequence shown here is derived from an EMBL/GenBank/DDBJ whole genome shotgun (WGS) entry which is preliminary data.</text>
</comment>
<accession>A0ABS7F082</accession>
<protein>
    <submittedName>
        <fullName evidence="2">Uncharacterized protein</fullName>
    </submittedName>
</protein>
<feature type="non-terminal residue" evidence="2">
    <location>
        <position position="115"/>
    </location>
</feature>
<feature type="region of interest" description="Disordered" evidence="1">
    <location>
        <begin position="1"/>
        <end position="31"/>
    </location>
</feature>
<dbReference type="EMBL" id="JAHZUY010000008">
    <property type="protein sequence ID" value="MBW8268913.1"/>
    <property type="molecule type" value="Genomic_DNA"/>
</dbReference>
<evidence type="ECO:0000313" key="2">
    <source>
        <dbReference type="EMBL" id="MBW8268913.1"/>
    </source>
</evidence>
<feature type="region of interest" description="Disordered" evidence="1">
    <location>
        <begin position="64"/>
        <end position="115"/>
    </location>
</feature>
<name>A0ABS7F082_9PROT</name>
<reference evidence="2 3" key="1">
    <citation type="submission" date="2021-08" db="EMBL/GenBank/DDBJ databases">
        <title>Caldovatus sediminis gen. nov., sp. nov., a moderately thermophilic bacterium isolated from a hot spring.</title>
        <authorList>
            <person name="Hu C.-J."/>
            <person name="Li W.-J."/>
            <person name="Xian W.-D."/>
        </authorList>
    </citation>
    <scope>NUCLEOTIDE SEQUENCE [LARGE SCALE GENOMIC DNA]</scope>
    <source>
        <strain evidence="2 3">SYSU G05006</strain>
    </source>
</reference>
<feature type="compositionally biased region" description="Low complexity" evidence="1">
    <location>
        <begin position="19"/>
        <end position="31"/>
    </location>
</feature>
<proteinExistence type="predicted"/>
<feature type="compositionally biased region" description="Low complexity" evidence="1">
    <location>
        <begin position="98"/>
        <end position="107"/>
    </location>
</feature>
<evidence type="ECO:0000313" key="3">
    <source>
        <dbReference type="Proteomes" id="UP001519924"/>
    </source>
</evidence>
<evidence type="ECO:0000256" key="1">
    <source>
        <dbReference type="SAM" id="MobiDB-lite"/>
    </source>
</evidence>